<reference evidence="4 5" key="1">
    <citation type="submission" date="2019-04" db="EMBL/GenBank/DDBJ databases">
        <title>Annotation for the trematode Fasciola gigantica.</title>
        <authorList>
            <person name="Choi Y.-J."/>
        </authorList>
    </citation>
    <scope>NUCLEOTIDE SEQUENCE [LARGE SCALE GENOMIC DNA]</scope>
    <source>
        <strain evidence="4">Uganda_cow_1</strain>
    </source>
</reference>
<evidence type="ECO:0000313" key="4">
    <source>
        <dbReference type="EMBL" id="TPP63293.1"/>
    </source>
</evidence>
<protein>
    <recommendedName>
        <fullName evidence="3">Saposin B-type domain-containing protein</fullName>
    </recommendedName>
</protein>
<sequence length="197" mass="22793">MYSKTIVVCVLMAMICTVRADDKDSRSGECRECHTFFKLARQALANHDILRELKWFTLHACRLIPNHRLSHKCRKFAKVKLDKYLRSLSKIIRPHAWCKHMRLCPAESVIDEEELDNVLGTVSKCTVCKTTVDAAKRYLTSQEIIGFEKEMIEKLCGRLPLFKEVCAAELNNGLDYIVKHLMFITSEEVCEKFHICP</sequence>
<keyword evidence="1" id="KW-1015">Disulfide bond</keyword>
<keyword evidence="5" id="KW-1185">Reference proteome</keyword>
<dbReference type="Gene3D" id="1.10.225.10">
    <property type="entry name" value="Saposin-like"/>
    <property type="match status" value="2"/>
</dbReference>
<feature type="signal peptide" evidence="2">
    <location>
        <begin position="1"/>
        <end position="20"/>
    </location>
</feature>
<comment type="caution">
    <text evidence="4">The sequence shown here is derived from an EMBL/GenBank/DDBJ whole genome shotgun (WGS) entry which is preliminary data.</text>
</comment>
<dbReference type="SUPFAM" id="SSF47862">
    <property type="entry name" value="Saposin"/>
    <property type="match status" value="2"/>
</dbReference>
<accession>A0A504YQ48</accession>
<feature type="chain" id="PRO_5021233727" description="Saposin B-type domain-containing protein" evidence="2">
    <location>
        <begin position="21"/>
        <end position="197"/>
    </location>
</feature>
<name>A0A504YQ48_FASGI</name>
<evidence type="ECO:0000256" key="1">
    <source>
        <dbReference type="ARBA" id="ARBA00023157"/>
    </source>
</evidence>
<evidence type="ECO:0000259" key="3">
    <source>
        <dbReference type="PROSITE" id="PS50015"/>
    </source>
</evidence>
<proteinExistence type="predicted"/>
<feature type="domain" description="Saposin B-type" evidence="3">
    <location>
        <begin position="121"/>
        <end position="197"/>
    </location>
</feature>
<dbReference type="EMBL" id="SUNJ01005846">
    <property type="protein sequence ID" value="TPP63293.1"/>
    <property type="molecule type" value="Genomic_DNA"/>
</dbReference>
<dbReference type="OrthoDB" id="69496at2759"/>
<dbReference type="Proteomes" id="UP000316759">
    <property type="component" value="Unassembled WGS sequence"/>
</dbReference>
<keyword evidence="2" id="KW-0732">Signal</keyword>
<dbReference type="SMART" id="SM00741">
    <property type="entry name" value="SapB"/>
    <property type="match status" value="2"/>
</dbReference>
<dbReference type="InterPro" id="IPR051428">
    <property type="entry name" value="Sphingo_Act-Surfact_Prot"/>
</dbReference>
<dbReference type="InterPro" id="IPR011001">
    <property type="entry name" value="Saposin-like"/>
</dbReference>
<dbReference type="AlphaFoldDB" id="A0A504YQ48"/>
<gene>
    <name evidence="4" type="ORF">FGIG_08279</name>
</gene>
<feature type="domain" description="Saposin B-type" evidence="3">
    <location>
        <begin position="26"/>
        <end position="108"/>
    </location>
</feature>
<organism evidence="4 5">
    <name type="scientific">Fasciola gigantica</name>
    <name type="common">Giant liver fluke</name>
    <dbReference type="NCBI Taxonomy" id="46835"/>
    <lineage>
        <taxon>Eukaryota</taxon>
        <taxon>Metazoa</taxon>
        <taxon>Spiralia</taxon>
        <taxon>Lophotrochozoa</taxon>
        <taxon>Platyhelminthes</taxon>
        <taxon>Trematoda</taxon>
        <taxon>Digenea</taxon>
        <taxon>Plagiorchiida</taxon>
        <taxon>Echinostomata</taxon>
        <taxon>Echinostomatoidea</taxon>
        <taxon>Fasciolidae</taxon>
        <taxon>Fasciola</taxon>
    </lineage>
</organism>
<evidence type="ECO:0000313" key="5">
    <source>
        <dbReference type="Proteomes" id="UP000316759"/>
    </source>
</evidence>
<evidence type="ECO:0000256" key="2">
    <source>
        <dbReference type="SAM" id="SignalP"/>
    </source>
</evidence>
<dbReference type="PANTHER" id="PTHR11480">
    <property type="entry name" value="SAPOSIN-RELATED"/>
    <property type="match status" value="1"/>
</dbReference>
<dbReference type="PROSITE" id="PS50015">
    <property type="entry name" value="SAP_B"/>
    <property type="match status" value="2"/>
</dbReference>
<dbReference type="InterPro" id="IPR008139">
    <property type="entry name" value="SaposinB_dom"/>
</dbReference>